<feature type="domain" description="CBM-cenC" evidence="2">
    <location>
        <begin position="48"/>
        <end position="99"/>
    </location>
</feature>
<evidence type="ECO:0000259" key="2">
    <source>
        <dbReference type="Pfam" id="PF02018"/>
    </source>
</evidence>
<dbReference type="InterPro" id="IPR003305">
    <property type="entry name" value="CenC_carb-bd"/>
</dbReference>
<dbReference type="Pfam" id="PF02018">
    <property type="entry name" value="CBM_4_9"/>
    <property type="match status" value="1"/>
</dbReference>
<dbReference type="Gene3D" id="2.60.120.260">
    <property type="entry name" value="Galactose-binding domain-like"/>
    <property type="match status" value="1"/>
</dbReference>
<accession>A0ABV9WEP5</accession>
<dbReference type="RefSeq" id="WP_380126668.1">
    <property type="nucleotide sequence ID" value="NZ_JBHSIU010000091.1"/>
</dbReference>
<reference evidence="4" key="1">
    <citation type="journal article" date="2019" name="Int. J. Syst. Evol. Microbiol.">
        <title>The Global Catalogue of Microorganisms (GCM) 10K type strain sequencing project: providing services to taxonomists for standard genome sequencing and annotation.</title>
        <authorList>
            <consortium name="The Broad Institute Genomics Platform"/>
            <consortium name="The Broad Institute Genome Sequencing Center for Infectious Disease"/>
            <person name="Wu L."/>
            <person name="Ma J."/>
        </authorList>
    </citation>
    <scope>NUCLEOTIDE SEQUENCE [LARGE SCALE GENOMIC DNA]</scope>
    <source>
        <strain evidence="4">CGMCC 4.7152</strain>
    </source>
</reference>
<protein>
    <submittedName>
        <fullName evidence="3">Carbohydrate binding domain-containing protein</fullName>
    </submittedName>
</protein>
<keyword evidence="4" id="KW-1185">Reference proteome</keyword>
<dbReference type="InterPro" id="IPR008979">
    <property type="entry name" value="Galactose-bd-like_sf"/>
</dbReference>
<organism evidence="3 4">
    <name type="scientific">Dactylosporangium cerinum</name>
    <dbReference type="NCBI Taxonomy" id="1434730"/>
    <lineage>
        <taxon>Bacteria</taxon>
        <taxon>Bacillati</taxon>
        <taxon>Actinomycetota</taxon>
        <taxon>Actinomycetes</taxon>
        <taxon>Micromonosporales</taxon>
        <taxon>Micromonosporaceae</taxon>
        <taxon>Dactylosporangium</taxon>
    </lineage>
</organism>
<comment type="caution">
    <text evidence="3">The sequence shown here is derived from an EMBL/GenBank/DDBJ whole genome shotgun (WGS) entry which is preliminary data.</text>
</comment>
<dbReference type="EMBL" id="JBHSIU010000091">
    <property type="protein sequence ID" value="MFC5006070.1"/>
    <property type="molecule type" value="Genomic_DNA"/>
</dbReference>
<evidence type="ECO:0000313" key="3">
    <source>
        <dbReference type="EMBL" id="MFC5006070.1"/>
    </source>
</evidence>
<name>A0ABV9WEP5_9ACTN</name>
<dbReference type="SUPFAM" id="SSF49785">
    <property type="entry name" value="Galactose-binding domain-like"/>
    <property type="match status" value="1"/>
</dbReference>
<keyword evidence="1" id="KW-0378">Hydrolase</keyword>
<evidence type="ECO:0000313" key="4">
    <source>
        <dbReference type="Proteomes" id="UP001595912"/>
    </source>
</evidence>
<proteinExistence type="predicted"/>
<gene>
    <name evidence="3" type="ORF">ACFPIJ_50655</name>
</gene>
<sequence length="121" mass="12281">MRTRSLVAAGALVAVPVAVVLLALTAFSSSPNGHVRLTAPQTGAVPANALVNTGFEDGTQGWKAQGGGQVRPSTTAAHGGQHSMLVTGKDGKRPGASLDLAGAKAVSVRRRVMFWPAVISI</sequence>
<evidence type="ECO:0000256" key="1">
    <source>
        <dbReference type="ARBA" id="ARBA00022801"/>
    </source>
</evidence>
<dbReference type="Proteomes" id="UP001595912">
    <property type="component" value="Unassembled WGS sequence"/>
</dbReference>